<evidence type="ECO:0000256" key="2">
    <source>
        <dbReference type="RuleBase" id="RU003750"/>
    </source>
</evidence>
<dbReference type="RefSeq" id="WP_231485321.1">
    <property type="nucleotide sequence ID" value="NZ_BAAAZO010000001.1"/>
</dbReference>
<gene>
    <name evidence="4" type="ORF">GCM10022223_00400</name>
</gene>
<keyword evidence="3" id="KW-1133">Transmembrane helix</keyword>
<dbReference type="EMBL" id="BAAAZO010000001">
    <property type="protein sequence ID" value="GAA3589855.1"/>
    <property type="molecule type" value="Genomic_DNA"/>
</dbReference>
<feature type="transmembrane region" description="Helical" evidence="3">
    <location>
        <begin position="216"/>
        <end position="237"/>
    </location>
</feature>
<keyword evidence="5" id="KW-1185">Reference proteome</keyword>
<comment type="caution">
    <text evidence="4">The sequence shown here is derived from an EMBL/GenBank/DDBJ whole genome shotgun (WGS) entry which is preliminary data.</text>
</comment>
<dbReference type="InterPro" id="IPR043130">
    <property type="entry name" value="CDP-OH_PTrfase_TM_dom"/>
</dbReference>
<feature type="transmembrane region" description="Helical" evidence="3">
    <location>
        <begin position="60"/>
        <end position="77"/>
    </location>
</feature>
<sequence>MVVSADPPAPVLTYAEAVSRLRFAQKPKAQTPAYLRFVNRRLGGYLAAASFVRGWTPNRLTAISAALSLVGVIAVMLVEPSWWLGILVSVALLAGFAFDSADGQLARLRGGGSPVGEWLDHVVDAVKSCLLHSAVAISAYRFVPDLSGWVLLLPLVFLTAYVALAFGSMLRDQLLRAQAGGRPAETGDSLVRGLLLLPVDYGTLGLAFLLLGAPRVFLVVYGILALLNVLFDLRLLVRTFRQLSAV</sequence>
<comment type="similarity">
    <text evidence="2">Belongs to the CDP-alcohol phosphatidyltransferase class-I family.</text>
</comment>
<feature type="transmembrane region" description="Helical" evidence="3">
    <location>
        <begin position="190"/>
        <end position="210"/>
    </location>
</feature>
<feature type="transmembrane region" description="Helical" evidence="3">
    <location>
        <begin position="149"/>
        <end position="170"/>
    </location>
</feature>
<name>A0ABP6YXJ8_9ACTN</name>
<dbReference type="Gene3D" id="1.20.120.1760">
    <property type="match status" value="1"/>
</dbReference>
<feature type="transmembrane region" description="Helical" evidence="3">
    <location>
        <begin position="83"/>
        <end position="101"/>
    </location>
</feature>
<keyword evidence="3" id="KW-0812">Transmembrane</keyword>
<evidence type="ECO:0000256" key="1">
    <source>
        <dbReference type="ARBA" id="ARBA00022679"/>
    </source>
</evidence>
<dbReference type="Proteomes" id="UP001501074">
    <property type="component" value="Unassembled WGS sequence"/>
</dbReference>
<evidence type="ECO:0000313" key="5">
    <source>
        <dbReference type="Proteomes" id="UP001501074"/>
    </source>
</evidence>
<protein>
    <submittedName>
        <fullName evidence="4">CDP-alcohol phosphatidyltransferase family protein</fullName>
    </submittedName>
</protein>
<proteinExistence type="inferred from homology"/>
<evidence type="ECO:0000313" key="4">
    <source>
        <dbReference type="EMBL" id="GAA3589855.1"/>
    </source>
</evidence>
<keyword evidence="3" id="KW-0472">Membrane</keyword>
<dbReference type="InterPro" id="IPR048254">
    <property type="entry name" value="CDP_ALCOHOL_P_TRANSF_CS"/>
</dbReference>
<organism evidence="4 5">
    <name type="scientific">Kineosporia mesophila</name>
    <dbReference type="NCBI Taxonomy" id="566012"/>
    <lineage>
        <taxon>Bacteria</taxon>
        <taxon>Bacillati</taxon>
        <taxon>Actinomycetota</taxon>
        <taxon>Actinomycetes</taxon>
        <taxon>Kineosporiales</taxon>
        <taxon>Kineosporiaceae</taxon>
        <taxon>Kineosporia</taxon>
    </lineage>
</organism>
<keyword evidence="1 2" id="KW-0808">Transferase</keyword>
<dbReference type="InterPro" id="IPR000462">
    <property type="entry name" value="CDP-OH_P_trans"/>
</dbReference>
<dbReference type="PROSITE" id="PS00379">
    <property type="entry name" value="CDP_ALCOHOL_P_TRANSF"/>
    <property type="match status" value="1"/>
</dbReference>
<dbReference type="Pfam" id="PF01066">
    <property type="entry name" value="CDP-OH_P_transf"/>
    <property type="match status" value="1"/>
</dbReference>
<evidence type="ECO:0000256" key="3">
    <source>
        <dbReference type="SAM" id="Phobius"/>
    </source>
</evidence>
<reference evidence="5" key="1">
    <citation type="journal article" date="2019" name="Int. J. Syst. Evol. Microbiol.">
        <title>The Global Catalogue of Microorganisms (GCM) 10K type strain sequencing project: providing services to taxonomists for standard genome sequencing and annotation.</title>
        <authorList>
            <consortium name="The Broad Institute Genomics Platform"/>
            <consortium name="The Broad Institute Genome Sequencing Center for Infectious Disease"/>
            <person name="Wu L."/>
            <person name="Ma J."/>
        </authorList>
    </citation>
    <scope>NUCLEOTIDE SEQUENCE [LARGE SCALE GENOMIC DNA]</scope>
    <source>
        <strain evidence="5">JCM 16902</strain>
    </source>
</reference>
<accession>A0ABP6YXJ8</accession>